<reference evidence="4" key="1">
    <citation type="submission" date="2016-08" db="EMBL/GenBank/DDBJ databases">
        <title>Sequencing, Assembly and Comparative Genomics of S. aureofaciens ATCC 10762.</title>
        <authorList>
            <person name="Gradnigo J.S."/>
            <person name="Johnson N."/>
            <person name="Somerville G.A."/>
        </authorList>
    </citation>
    <scope>NUCLEOTIDE SEQUENCE [LARGE SCALE GENOMIC DNA]</scope>
    <source>
        <strain evidence="4">ATCC 10762</strain>
    </source>
</reference>
<evidence type="ECO:0000256" key="1">
    <source>
        <dbReference type="ARBA" id="ARBA00022527"/>
    </source>
</evidence>
<keyword evidence="1" id="KW-0418">Kinase</keyword>
<dbReference type="GO" id="GO:0005524">
    <property type="term" value="F:ATP binding"/>
    <property type="evidence" value="ECO:0007669"/>
    <property type="project" value="UniProtKB-KW"/>
</dbReference>
<feature type="region of interest" description="Disordered" evidence="2">
    <location>
        <begin position="138"/>
        <end position="158"/>
    </location>
</feature>
<dbReference type="PANTHER" id="PTHR35526:SF3">
    <property type="entry name" value="ANTI-SIGMA-F FACTOR RSBW"/>
    <property type="match status" value="1"/>
</dbReference>
<keyword evidence="1" id="KW-0723">Serine/threonine-protein kinase</keyword>
<dbReference type="PANTHER" id="PTHR35526">
    <property type="entry name" value="ANTI-SIGMA-F FACTOR RSBW-RELATED"/>
    <property type="match status" value="1"/>
</dbReference>
<organism evidence="4 5">
    <name type="scientific">Kitasatospora aureofaciens</name>
    <name type="common">Streptomyces aureofaciens</name>
    <dbReference type="NCBI Taxonomy" id="1894"/>
    <lineage>
        <taxon>Bacteria</taxon>
        <taxon>Bacillati</taxon>
        <taxon>Actinomycetota</taxon>
        <taxon>Actinomycetes</taxon>
        <taxon>Kitasatosporales</taxon>
        <taxon>Streptomycetaceae</taxon>
        <taxon>Kitasatospora</taxon>
    </lineage>
</organism>
<keyword evidence="4" id="KW-0067">ATP-binding</keyword>
<dbReference type="CDD" id="cd16936">
    <property type="entry name" value="HATPase_RsbW-like"/>
    <property type="match status" value="1"/>
</dbReference>
<feature type="domain" description="Histidine kinase/HSP90-like ATPase" evidence="3">
    <location>
        <begin position="19"/>
        <end position="126"/>
    </location>
</feature>
<dbReference type="Gene3D" id="3.30.565.10">
    <property type="entry name" value="Histidine kinase-like ATPase, C-terminal domain"/>
    <property type="match status" value="1"/>
</dbReference>
<dbReference type="Pfam" id="PF13581">
    <property type="entry name" value="HATPase_c_2"/>
    <property type="match status" value="1"/>
</dbReference>
<feature type="compositionally biased region" description="Low complexity" evidence="2">
    <location>
        <begin position="143"/>
        <end position="158"/>
    </location>
</feature>
<dbReference type="SUPFAM" id="SSF55874">
    <property type="entry name" value="ATPase domain of HSP90 chaperone/DNA topoisomerase II/histidine kinase"/>
    <property type="match status" value="1"/>
</dbReference>
<dbReference type="OrthoDB" id="3853431at2"/>
<dbReference type="InterPro" id="IPR050267">
    <property type="entry name" value="Anti-sigma-factor_SerPK"/>
</dbReference>
<dbReference type="InterPro" id="IPR036890">
    <property type="entry name" value="HATPase_C_sf"/>
</dbReference>
<evidence type="ECO:0000313" key="4">
    <source>
        <dbReference type="EMBL" id="OEV39592.1"/>
    </source>
</evidence>
<name>A0A1E7NFZ6_KITAU</name>
<evidence type="ECO:0000256" key="2">
    <source>
        <dbReference type="SAM" id="MobiDB-lite"/>
    </source>
</evidence>
<dbReference type="GO" id="GO:0004674">
    <property type="term" value="F:protein serine/threonine kinase activity"/>
    <property type="evidence" value="ECO:0007669"/>
    <property type="project" value="UniProtKB-KW"/>
</dbReference>
<dbReference type="Proteomes" id="UP000037395">
    <property type="component" value="Unassembled WGS sequence"/>
</dbReference>
<sequence length="158" mass="16643">MSRRSGVGWARRLPLGAGVRAGREWARRHLDTLGWNRDAPALADAVVLAVSELSTNAHVHAGSDAELVLTWDGRCLHLSVHDHSSRLPRPRAATPEATGGRGLALVDALADHWHTRLQKDGKTVTAYFHSPGAGQPGGWQCLSSSGSSNSSGPSSSSG</sequence>
<dbReference type="AlphaFoldDB" id="A0A1E7NFZ6"/>
<dbReference type="InterPro" id="IPR003594">
    <property type="entry name" value="HATPase_dom"/>
</dbReference>
<gene>
    <name evidence="4" type="ORF">HS99_0002640</name>
</gene>
<dbReference type="EMBL" id="JPRF03000001">
    <property type="protein sequence ID" value="OEV39592.1"/>
    <property type="molecule type" value="Genomic_DNA"/>
</dbReference>
<evidence type="ECO:0000313" key="5">
    <source>
        <dbReference type="Proteomes" id="UP000037395"/>
    </source>
</evidence>
<protein>
    <submittedName>
        <fullName evidence="4">ATP-binding protein</fullName>
    </submittedName>
</protein>
<keyword evidence="1" id="KW-0808">Transferase</keyword>
<proteinExistence type="predicted"/>
<comment type="caution">
    <text evidence="4">The sequence shown here is derived from an EMBL/GenBank/DDBJ whole genome shotgun (WGS) entry which is preliminary data.</text>
</comment>
<evidence type="ECO:0000259" key="3">
    <source>
        <dbReference type="Pfam" id="PF13581"/>
    </source>
</evidence>
<dbReference type="RefSeq" id="WP_046386946.1">
    <property type="nucleotide sequence ID" value="NZ_JBEZYM010000016.1"/>
</dbReference>
<keyword evidence="4" id="KW-0547">Nucleotide-binding</keyword>
<accession>A0A1E7NFZ6</accession>
<keyword evidence="5" id="KW-1185">Reference proteome</keyword>